<keyword evidence="3" id="KW-0597">Phosphoprotein</keyword>
<evidence type="ECO:0000256" key="2">
    <source>
        <dbReference type="ARBA" id="ARBA00012438"/>
    </source>
</evidence>
<organism evidence="13 14">
    <name type="scientific">Heyndrickxia shackletonii</name>
    <dbReference type="NCBI Taxonomy" id="157838"/>
    <lineage>
        <taxon>Bacteria</taxon>
        <taxon>Bacillati</taxon>
        <taxon>Bacillota</taxon>
        <taxon>Bacilli</taxon>
        <taxon>Bacillales</taxon>
        <taxon>Bacillaceae</taxon>
        <taxon>Heyndrickxia</taxon>
    </lineage>
</organism>
<evidence type="ECO:0000256" key="6">
    <source>
        <dbReference type="ARBA" id="ARBA00022777"/>
    </source>
</evidence>
<dbReference type="Proteomes" id="UP000051888">
    <property type="component" value="Unassembled WGS sequence"/>
</dbReference>
<evidence type="ECO:0000256" key="9">
    <source>
        <dbReference type="SAM" id="Coils"/>
    </source>
</evidence>
<dbReference type="InterPro" id="IPR036890">
    <property type="entry name" value="HATPase_C_sf"/>
</dbReference>
<feature type="transmembrane region" description="Helical" evidence="10">
    <location>
        <begin position="71"/>
        <end position="88"/>
    </location>
</feature>
<evidence type="ECO:0000256" key="3">
    <source>
        <dbReference type="ARBA" id="ARBA00022553"/>
    </source>
</evidence>
<dbReference type="GO" id="GO:0005524">
    <property type="term" value="F:ATP binding"/>
    <property type="evidence" value="ECO:0007669"/>
    <property type="project" value="UniProtKB-KW"/>
</dbReference>
<dbReference type="GO" id="GO:0016020">
    <property type="term" value="C:membrane"/>
    <property type="evidence" value="ECO:0007669"/>
    <property type="project" value="InterPro"/>
</dbReference>
<dbReference type="STRING" id="157838.AN964_11195"/>
<dbReference type="Pfam" id="PF07730">
    <property type="entry name" value="HisKA_3"/>
    <property type="match status" value="1"/>
</dbReference>
<dbReference type="Pfam" id="PF02518">
    <property type="entry name" value="HATPase_c"/>
    <property type="match status" value="1"/>
</dbReference>
<comment type="catalytic activity">
    <reaction evidence="1">
        <text>ATP + protein L-histidine = ADP + protein N-phospho-L-histidine.</text>
        <dbReference type="EC" id="2.7.13.3"/>
    </reaction>
</comment>
<evidence type="ECO:0000256" key="8">
    <source>
        <dbReference type="ARBA" id="ARBA00023012"/>
    </source>
</evidence>
<evidence type="ECO:0000313" key="14">
    <source>
        <dbReference type="Proteomes" id="UP000051888"/>
    </source>
</evidence>
<evidence type="ECO:0000256" key="10">
    <source>
        <dbReference type="SAM" id="Phobius"/>
    </source>
</evidence>
<dbReference type="EC" id="2.7.13.3" evidence="2"/>
<dbReference type="PATRIC" id="fig|157838.3.peg.2462"/>
<evidence type="ECO:0000256" key="5">
    <source>
        <dbReference type="ARBA" id="ARBA00022741"/>
    </source>
</evidence>
<dbReference type="AlphaFoldDB" id="A0A0Q3X146"/>
<dbReference type="GO" id="GO:0000155">
    <property type="term" value="F:phosphorelay sensor kinase activity"/>
    <property type="evidence" value="ECO:0007669"/>
    <property type="project" value="InterPro"/>
</dbReference>
<keyword evidence="10" id="KW-0812">Transmembrane</keyword>
<dbReference type="GO" id="GO:0046983">
    <property type="term" value="F:protein dimerization activity"/>
    <property type="evidence" value="ECO:0007669"/>
    <property type="project" value="InterPro"/>
</dbReference>
<reference evidence="13 14" key="1">
    <citation type="submission" date="2015-09" db="EMBL/GenBank/DDBJ databases">
        <title>Genome sequencing project for genomic taxonomy and phylogenomics of Bacillus-like bacteria.</title>
        <authorList>
            <person name="Liu B."/>
            <person name="Wang J."/>
            <person name="Zhu Y."/>
            <person name="Liu G."/>
            <person name="Chen Q."/>
            <person name="Chen Z."/>
            <person name="Lan J."/>
            <person name="Che J."/>
            <person name="Ge C."/>
            <person name="Shi H."/>
            <person name="Pan Z."/>
            <person name="Liu X."/>
        </authorList>
    </citation>
    <scope>NUCLEOTIDE SEQUENCE [LARGE SCALE GENOMIC DNA]</scope>
    <source>
        <strain evidence="13 14">LMG 18435</strain>
    </source>
</reference>
<keyword evidence="14" id="KW-1185">Reference proteome</keyword>
<feature type="transmembrane region" description="Helical" evidence="10">
    <location>
        <begin position="44"/>
        <end position="65"/>
    </location>
</feature>
<keyword evidence="10" id="KW-0472">Membrane</keyword>
<sequence>MFLLLSSSYFTFISDNNSFKRIYIIAAMIIYIVNHFIQFSTEKISVRLLSFSIDFILSAGFGFLFIKEESLIYLIFFGVIATSIFLVMQHKKILVLFSVIFFIIWILISYEKYIFTQTFSIGDNILNFMFVVFCAIVGSLIRNLINARETISTQFTQLNDSHEELRKAHQQLSEYSKQVEDLTVIQERNRIAREIHDTVGHNMTALLVQIQLAKELLKIDVPKGEEVLDVCEKLTRNSLEEIRLSVRTLRDEKSEQLSFVPSLRSMLSNFSTASGLETNLNIVGDPKLISSSLQPTIKRVIQESLTNAKRHGLATFYKVTIQISQNNVSMEIFDNGQGTKNVVPSFGLINMKERIQEHGGEIHFEGKVGEGFYINISIPLKQLQWSSTEVKR</sequence>
<keyword evidence="10" id="KW-1133">Transmembrane helix</keyword>
<keyword evidence="4" id="KW-0808">Transferase</keyword>
<dbReference type="InterPro" id="IPR011712">
    <property type="entry name" value="Sig_transdc_His_kin_sub3_dim/P"/>
</dbReference>
<evidence type="ECO:0000256" key="1">
    <source>
        <dbReference type="ARBA" id="ARBA00000085"/>
    </source>
</evidence>
<feature type="transmembrane region" description="Helical" evidence="10">
    <location>
        <begin position="20"/>
        <end position="37"/>
    </location>
</feature>
<accession>A0A0Q3X146</accession>
<dbReference type="CDD" id="cd16917">
    <property type="entry name" value="HATPase_UhpB-NarQ-NarX-like"/>
    <property type="match status" value="1"/>
</dbReference>
<protein>
    <recommendedName>
        <fullName evidence="2">histidine kinase</fullName>
        <ecNumber evidence="2">2.7.13.3</ecNumber>
    </recommendedName>
</protein>
<dbReference type="SUPFAM" id="SSF55874">
    <property type="entry name" value="ATPase domain of HSP90 chaperone/DNA topoisomerase II/histidine kinase"/>
    <property type="match status" value="1"/>
</dbReference>
<evidence type="ECO:0000313" key="13">
    <source>
        <dbReference type="EMBL" id="KQL55468.1"/>
    </source>
</evidence>
<keyword evidence="7" id="KW-0067">ATP-binding</keyword>
<dbReference type="PANTHER" id="PTHR24421">
    <property type="entry name" value="NITRATE/NITRITE SENSOR PROTEIN NARX-RELATED"/>
    <property type="match status" value="1"/>
</dbReference>
<dbReference type="Gene3D" id="3.30.565.10">
    <property type="entry name" value="Histidine kinase-like ATPase, C-terminal domain"/>
    <property type="match status" value="1"/>
</dbReference>
<feature type="transmembrane region" description="Helical" evidence="10">
    <location>
        <begin position="93"/>
        <end position="110"/>
    </location>
</feature>
<keyword evidence="5" id="KW-0547">Nucleotide-binding</keyword>
<feature type="transmembrane region" description="Helical" evidence="10">
    <location>
        <begin position="125"/>
        <end position="145"/>
    </location>
</feature>
<evidence type="ECO:0000256" key="7">
    <source>
        <dbReference type="ARBA" id="ARBA00022840"/>
    </source>
</evidence>
<comment type="caution">
    <text evidence="13">The sequence shown here is derived from an EMBL/GenBank/DDBJ whole genome shotgun (WGS) entry which is preliminary data.</text>
</comment>
<proteinExistence type="predicted"/>
<evidence type="ECO:0000256" key="4">
    <source>
        <dbReference type="ARBA" id="ARBA00022679"/>
    </source>
</evidence>
<gene>
    <name evidence="13" type="ORF">AN964_11195</name>
</gene>
<feature type="domain" description="Signal transduction histidine kinase subgroup 3 dimerisation and phosphoacceptor" evidence="12">
    <location>
        <begin position="187"/>
        <end position="252"/>
    </location>
</feature>
<evidence type="ECO:0000259" key="11">
    <source>
        <dbReference type="Pfam" id="PF02518"/>
    </source>
</evidence>
<keyword evidence="6" id="KW-0418">Kinase</keyword>
<feature type="domain" description="Histidine kinase/HSP90-like ATPase" evidence="11">
    <location>
        <begin position="295"/>
        <end position="381"/>
    </location>
</feature>
<keyword evidence="9" id="KW-0175">Coiled coil</keyword>
<keyword evidence="8" id="KW-0902">Two-component regulatory system</keyword>
<evidence type="ECO:0000259" key="12">
    <source>
        <dbReference type="Pfam" id="PF07730"/>
    </source>
</evidence>
<dbReference type="RefSeq" id="WP_152982371.1">
    <property type="nucleotide sequence ID" value="NZ_JAAIWL010000001.1"/>
</dbReference>
<dbReference type="InterPro" id="IPR003594">
    <property type="entry name" value="HATPase_dom"/>
</dbReference>
<dbReference type="PANTHER" id="PTHR24421:SF10">
    <property type="entry name" value="NITRATE_NITRITE SENSOR PROTEIN NARQ"/>
    <property type="match status" value="1"/>
</dbReference>
<name>A0A0Q3X146_9BACI</name>
<dbReference type="EMBL" id="LJJC01000004">
    <property type="protein sequence ID" value="KQL55468.1"/>
    <property type="molecule type" value="Genomic_DNA"/>
</dbReference>
<feature type="coiled-coil region" evidence="9">
    <location>
        <begin position="158"/>
        <end position="185"/>
    </location>
</feature>
<dbReference type="Gene3D" id="1.20.5.1930">
    <property type="match status" value="1"/>
</dbReference>
<dbReference type="InterPro" id="IPR050482">
    <property type="entry name" value="Sensor_HK_TwoCompSys"/>
</dbReference>
<dbReference type="OrthoDB" id="199946at2"/>